<proteinExistence type="predicted"/>
<gene>
    <name evidence="1" type="ORF">UFOVP1043_91</name>
</gene>
<reference evidence="1" key="1">
    <citation type="submission" date="2020-05" db="EMBL/GenBank/DDBJ databases">
        <authorList>
            <person name="Chiriac C."/>
            <person name="Salcher M."/>
            <person name="Ghai R."/>
            <person name="Kavagutti S V."/>
        </authorList>
    </citation>
    <scope>NUCLEOTIDE SEQUENCE</scope>
</reference>
<dbReference type="EMBL" id="LR797001">
    <property type="protein sequence ID" value="CAB4180708.1"/>
    <property type="molecule type" value="Genomic_DNA"/>
</dbReference>
<name>A0A6J5QHT1_9CAUD</name>
<accession>A0A6J5QHT1</accession>
<protein>
    <submittedName>
        <fullName evidence="1">Uncharacterized protein</fullName>
    </submittedName>
</protein>
<sequence length="152" mass="15220">MAFSTFTGPVRSGTVKNTTGTTLGTIDNTGLVVLSQSAALGLATTTPFVLPAGAQIMDIYIDVTTTFTTSSTLAVGDGTTVDAYVTAITTAAAGRQAITFSAAQLTAMYNIGTSDVQVTVTMAGTTAVAGAGYITIEYIQKTSAGSEVPASA</sequence>
<organism evidence="1">
    <name type="scientific">uncultured Caudovirales phage</name>
    <dbReference type="NCBI Taxonomy" id="2100421"/>
    <lineage>
        <taxon>Viruses</taxon>
        <taxon>Duplodnaviria</taxon>
        <taxon>Heunggongvirae</taxon>
        <taxon>Uroviricota</taxon>
        <taxon>Caudoviricetes</taxon>
        <taxon>Peduoviridae</taxon>
        <taxon>Maltschvirus</taxon>
        <taxon>Maltschvirus maltsch</taxon>
    </lineage>
</organism>
<evidence type="ECO:0000313" key="1">
    <source>
        <dbReference type="EMBL" id="CAB4180708.1"/>
    </source>
</evidence>